<reference evidence="1 2" key="1">
    <citation type="submission" date="2014-04" db="EMBL/GenBank/DDBJ databases">
        <title>Draft genome sequence of Photobacterium halotolerans S2753: a solonamide, ngercheumicin and holomycin producer.</title>
        <authorList>
            <person name="Machado H.R."/>
            <person name="Gram L."/>
        </authorList>
    </citation>
    <scope>NUCLEOTIDE SEQUENCE [LARGE SCALE GENOMIC DNA]</scope>
    <source>
        <strain evidence="1 2">S2753</strain>
    </source>
</reference>
<dbReference type="Proteomes" id="UP000027192">
    <property type="component" value="Unassembled WGS sequence"/>
</dbReference>
<name>A0A066RIY5_9GAMM</name>
<dbReference type="EMBL" id="JMIB01000035">
    <property type="protein sequence ID" value="KDM90279.1"/>
    <property type="molecule type" value="Genomic_DNA"/>
</dbReference>
<sequence length="213" mass="24699">MYSYKNIPSCVKYTLEEWYLAKALNQKNYDTWDDKLPGMPRGARADRDRLKDKIKKDLKKIQRGYCAYCGILFMVRGGESHIQREHILAKNTDRYRKFTFEPLNLVLACSRCNGFDLKGSKDYVTYYNEIYSLIETSIVHPHLDNIEDHLTANDSVLVEPVNSSPKGIKTISEFKLNEEAMLYLRGTYIKATKNPVSDEDESLIDEIMSKNYA</sequence>
<dbReference type="OrthoDB" id="9816185at2"/>
<evidence type="ECO:0008006" key="3">
    <source>
        <dbReference type="Google" id="ProtNLM"/>
    </source>
</evidence>
<proteinExistence type="predicted"/>
<dbReference type="Gene3D" id="1.10.30.50">
    <property type="match status" value="1"/>
</dbReference>
<evidence type="ECO:0000313" key="2">
    <source>
        <dbReference type="Proteomes" id="UP000027192"/>
    </source>
</evidence>
<evidence type="ECO:0000313" key="1">
    <source>
        <dbReference type="EMBL" id="KDM90279.1"/>
    </source>
</evidence>
<organism evidence="1 2">
    <name type="scientific">Photobacterium galatheae</name>
    <dbReference type="NCBI Taxonomy" id="1654360"/>
    <lineage>
        <taxon>Bacteria</taxon>
        <taxon>Pseudomonadati</taxon>
        <taxon>Pseudomonadota</taxon>
        <taxon>Gammaproteobacteria</taxon>
        <taxon>Vibrionales</taxon>
        <taxon>Vibrionaceae</taxon>
        <taxon>Photobacterium</taxon>
    </lineage>
</organism>
<dbReference type="RefSeq" id="WP_051642174.1">
    <property type="nucleotide sequence ID" value="NZ_JAGSGC010000030.1"/>
</dbReference>
<accession>A0A066RIY5</accession>
<dbReference type="STRING" id="1654360.EA58_17985"/>
<protein>
    <recommendedName>
        <fullName evidence="3">HNH nuclease domain-containing protein</fullName>
    </recommendedName>
</protein>
<keyword evidence="2" id="KW-1185">Reference proteome</keyword>
<dbReference type="AlphaFoldDB" id="A0A066RIY5"/>
<gene>
    <name evidence="1" type="ORF">EA58_17985</name>
</gene>
<comment type="caution">
    <text evidence="1">The sequence shown here is derived from an EMBL/GenBank/DDBJ whole genome shotgun (WGS) entry which is preliminary data.</text>
</comment>